<feature type="domain" description="Sulfatase N-terminal" evidence="3">
    <location>
        <begin position="28"/>
        <end position="316"/>
    </location>
</feature>
<evidence type="ECO:0000259" key="4">
    <source>
        <dbReference type="Pfam" id="PF16347"/>
    </source>
</evidence>
<dbReference type="AlphaFoldDB" id="B5CW96"/>
<reference evidence="5 6" key="1">
    <citation type="submission" date="2008-08" db="EMBL/GenBank/DDBJ databases">
        <title>Draft genome sequence of Bacteroides plebeius (DSM 17135).</title>
        <authorList>
            <person name="Sudarsanam P."/>
            <person name="Ley R."/>
            <person name="Guruge J."/>
            <person name="Turnbaugh P.J."/>
            <person name="Mahowald M."/>
            <person name="Liep D."/>
            <person name="Gordon J."/>
        </authorList>
    </citation>
    <scope>NUCLEOTIDE SEQUENCE [LARGE SCALE GENOMIC DNA]</scope>
    <source>
        <strain evidence="6">DSM 17135 / JCM 12973 / M2</strain>
    </source>
</reference>
<dbReference type="eggNOG" id="COG3119">
    <property type="taxonomic scope" value="Bacteria"/>
</dbReference>
<dbReference type="HOGENOM" id="CLU_006332_7_3_10"/>
<dbReference type="Gene3D" id="3.40.720.10">
    <property type="entry name" value="Alkaline Phosphatase, subunit A"/>
    <property type="match status" value="1"/>
</dbReference>
<evidence type="ECO:0000259" key="3">
    <source>
        <dbReference type="Pfam" id="PF00884"/>
    </source>
</evidence>
<dbReference type="Pfam" id="PF00884">
    <property type="entry name" value="Sulfatase"/>
    <property type="match status" value="1"/>
</dbReference>
<dbReference type="RefSeq" id="WP_007558596.1">
    <property type="nucleotide sequence ID" value="NZ_CAXSQN010000002.1"/>
</dbReference>
<dbReference type="PANTHER" id="PTHR43751">
    <property type="entry name" value="SULFATASE"/>
    <property type="match status" value="1"/>
</dbReference>
<evidence type="ECO:0000313" key="5">
    <source>
        <dbReference type="EMBL" id="EDY96543.1"/>
    </source>
</evidence>
<dbReference type="OrthoDB" id="9765065at2"/>
<dbReference type="GO" id="GO:0016787">
    <property type="term" value="F:hydrolase activity"/>
    <property type="evidence" value="ECO:0007669"/>
    <property type="project" value="UniProtKB-KW"/>
</dbReference>
<name>B5CW96_PHOPM</name>
<dbReference type="GeneID" id="43183514"/>
<dbReference type="CDD" id="cd16027">
    <property type="entry name" value="SGSH"/>
    <property type="match status" value="1"/>
</dbReference>
<gene>
    <name evidence="5" type="ORF">BACPLE_00986</name>
</gene>
<dbReference type="SMR" id="B5CW96"/>
<dbReference type="InterPro" id="IPR000917">
    <property type="entry name" value="Sulfatase_N"/>
</dbReference>
<dbReference type="PANTHER" id="PTHR43751:SF1">
    <property type="entry name" value="SULFATASE ATSG-RELATED"/>
    <property type="match status" value="1"/>
</dbReference>
<dbReference type="EMBL" id="ABQC02000012">
    <property type="protein sequence ID" value="EDY96543.1"/>
    <property type="molecule type" value="Genomic_DNA"/>
</dbReference>
<dbReference type="EC" id="3.1.6.-" evidence="5"/>
<comment type="PTM">
    <text evidence="1">The conversion to 3-oxoalanine (also known as C-formylglycine, FGly), of a serine or cysteine residue in prokaryotes and of a cysteine residue in eukaryotes, is critical for catalytic activity.</text>
</comment>
<evidence type="ECO:0000256" key="1">
    <source>
        <dbReference type="PIRSR" id="PIRSR600917-52"/>
    </source>
</evidence>
<feature type="signal peptide" evidence="2">
    <location>
        <begin position="1"/>
        <end position="21"/>
    </location>
</feature>
<comment type="caution">
    <text evidence="5">The sequence shown here is derived from an EMBL/GenBank/DDBJ whole genome shotgun (WGS) entry which is preliminary data.</text>
</comment>
<dbReference type="InterPro" id="IPR052701">
    <property type="entry name" value="GAG_Ulvan_Degrading_Sulfatases"/>
</dbReference>
<protein>
    <submittedName>
        <fullName evidence="5">Arylsulfatase</fullName>
        <ecNumber evidence="5">3.1.6.-</ecNumber>
    </submittedName>
</protein>
<dbReference type="Pfam" id="PF16347">
    <property type="entry name" value="SGSH_C"/>
    <property type="match status" value="1"/>
</dbReference>
<dbReference type="SUPFAM" id="SSF53649">
    <property type="entry name" value="Alkaline phosphatase-like"/>
    <property type="match status" value="1"/>
</dbReference>
<accession>B5CW96</accession>
<organism evidence="5 6">
    <name type="scientific">Phocaeicola plebeius (strain DSM 17135 / JCM 12973 / CCUG 54634 / M2)</name>
    <name type="common">Bacteroides plebeius</name>
    <dbReference type="NCBI Taxonomy" id="484018"/>
    <lineage>
        <taxon>Bacteria</taxon>
        <taxon>Pseudomonadati</taxon>
        <taxon>Bacteroidota</taxon>
        <taxon>Bacteroidia</taxon>
        <taxon>Bacteroidales</taxon>
        <taxon>Bacteroidaceae</taxon>
        <taxon>Phocaeicola</taxon>
    </lineage>
</organism>
<proteinExistence type="predicted"/>
<feature type="domain" description="N-sulphoglucosamine sulphohydrolase C-terminal" evidence="4">
    <location>
        <begin position="413"/>
        <end position="455"/>
    </location>
</feature>
<evidence type="ECO:0000313" key="6">
    <source>
        <dbReference type="Proteomes" id="UP000003452"/>
    </source>
</evidence>
<dbReference type="Proteomes" id="UP000003452">
    <property type="component" value="Unassembled WGS sequence"/>
</dbReference>
<reference evidence="5 6" key="2">
    <citation type="submission" date="2008-08" db="EMBL/GenBank/DDBJ databases">
        <authorList>
            <person name="Fulton L."/>
            <person name="Clifton S."/>
            <person name="Fulton B."/>
            <person name="Xu J."/>
            <person name="Minx P."/>
            <person name="Pepin K.H."/>
            <person name="Johnson M."/>
            <person name="Thiruvilangam P."/>
            <person name="Bhonagiri V."/>
            <person name="Nash W.E."/>
            <person name="Mardis E.R."/>
            <person name="Wilson R.K."/>
        </authorList>
    </citation>
    <scope>NUCLEOTIDE SEQUENCE [LARGE SCALE GENOMIC DNA]</scope>
    <source>
        <strain evidence="6">DSM 17135 / JCM 12973 / M2</strain>
    </source>
</reference>
<feature type="modified residue" description="3-oxoalanine (Ser)" evidence="1">
    <location>
        <position position="76"/>
    </location>
</feature>
<dbReference type="InterPro" id="IPR032506">
    <property type="entry name" value="SGSH_C"/>
</dbReference>
<keyword evidence="2" id="KW-0732">Signal</keyword>
<sequence>MNSIKLISLAALATSLMPSWAAQKQNKPNIIFVISDDHSVPFLGCYGNKDIKTPNFDKFASEGMTFTRTYVTAPQSAPSRSSFFTGRSTISTTMSMFSLPLPGNVITYPDILKEHGYYIGVTARSHHQDGLKRNKDIQQAIERNDMATFGRRFDYHRIGGQPLPELKVFLDKAATEGKGKPFYVQVSFYDPHRPWDKNAIPEPHDPNTINLPDNYPDNALIREDFARHYDEIARMDTQFGLMMEELEKRGLADNTIVVFVGDNGSALLRGKGTLYETGINVPLIVRWPGKIKPGSYSNVLVSGEDFAPTLLELAGYKADPKMTGHSFAHTLLGKAGTDRTWVFSARGAHAEDLPVTTKDFDLIRAIVTDRYKLIYNPVRELPYWPVDFSHEPFWLDLVEQNRTGFIPREWKERYFSERPMFELYDLKNDPQELHNLAGLKEYAEIEKKLRDTMAEKMLVDRDYVPLPFYSLDKEYK</sequence>
<feature type="chain" id="PRO_5002830664" evidence="2">
    <location>
        <begin position="22"/>
        <end position="476"/>
    </location>
</feature>
<evidence type="ECO:0000256" key="2">
    <source>
        <dbReference type="SAM" id="SignalP"/>
    </source>
</evidence>
<dbReference type="InterPro" id="IPR017850">
    <property type="entry name" value="Alkaline_phosphatase_core_sf"/>
</dbReference>
<keyword evidence="5" id="KW-0378">Hydrolase</keyword>